<dbReference type="Proteomes" id="UP000688137">
    <property type="component" value="Unassembled WGS sequence"/>
</dbReference>
<evidence type="ECO:0000313" key="3">
    <source>
        <dbReference type="Proteomes" id="UP000688137"/>
    </source>
</evidence>
<name>A0A8S1KDZ7_PARPR</name>
<evidence type="ECO:0000313" key="2">
    <source>
        <dbReference type="EMBL" id="CAD8052541.1"/>
    </source>
</evidence>
<gene>
    <name evidence="2" type="ORF">PPRIM_AZ9-3.1.T0190234</name>
</gene>
<feature type="coiled-coil region" evidence="1">
    <location>
        <begin position="331"/>
        <end position="390"/>
    </location>
</feature>
<comment type="caution">
    <text evidence="2">The sequence shown here is derived from an EMBL/GenBank/DDBJ whole genome shotgun (WGS) entry which is preliminary data.</text>
</comment>
<dbReference type="EMBL" id="CAJJDM010000016">
    <property type="protein sequence ID" value="CAD8052541.1"/>
    <property type="molecule type" value="Genomic_DNA"/>
</dbReference>
<protein>
    <submittedName>
        <fullName evidence="2">Uncharacterized protein</fullName>
    </submittedName>
</protein>
<proteinExistence type="predicted"/>
<feature type="coiled-coil region" evidence="1">
    <location>
        <begin position="197"/>
        <end position="300"/>
    </location>
</feature>
<reference evidence="2" key="1">
    <citation type="submission" date="2021-01" db="EMBL/GenBank/DDBJ databases">
        <authorList>
            <consortium name="Genoscope - CEA"/>
            <person name="William W."/>
        </authorList>
    </citation>
    <scope>NUCLEOTIDE SEQUENCE</scope>
</reference>
<feature type="coiled-coil region" evidence="1">
    <location>
        <begin position="89"/>
        <end position="134"/>
    </location>
</feature>
<organism evidence="2 3">
    <name type="scientific">Paramecium primaurelia</name>
    <dbReference type="NCBI Taxonomy" id="5886"/>
    <lineage>
        <taxon>Eukaryota</taxon>
        <taxon>Sar</taxon>
        <taxon>Alveolata</taxon>
        <taxon>Ciliophora</taxon>
        <taxon>Intramacronucleata</taxon>
        <taxon>Oligohymenophorea</taxon>
        <taxon>Peniculida</taxon>
        <taxon>Parameciidae</taxon>
        <taxon>Paramecium</taxon>
    </lineage>
</organism>
<evidence type="ECO:0000256" key="1">
    <source>
        <dbReference type="SAM" id="Coils"/>
    </source>
</evidence>
<keyword evidence="1" id="KW-0175">Coiled coil</keyword>
<accession>A0A8S1KDZ7</accession>
<dbReference type="OMA" id="QLEGCFK"/>
<keyword evidence="3" id="KW-1185">Reference proteome</keyword>
<dbReference type="AlphaFoldDB" id="A0A8S1KDZ7"/>
<sequence length="404" mass="48849">MNQEQGSQSDNSEILQFQDIHEIEQQQLNEFIENEKPKPKQLSQQYQNQIQEYFQHLNKEENKNNIKKFVEDQFKLYSKDVEKIIKKQYDRLKSEKESHIKQIKQLIQKHQQQNYQKNQEIDELTQKLNEANNLLNISTFKDDNVYSKLTHISKMLEKTCETTIQASQQLGIQNLDQIQQQIQMIKQNITGETDIQLNSFQTQLNQKEQLIAQLQQEILDYKNQEKNNNSSAILTKKIEEFLQKYQNQFNQADQINQKTNQIVEINKELNKLNTLLKNDNEKLKNQYEEEKNKLIHKQLEGCFKLQDRSLLYIQLGLKIFQQYYYSHIDNNKKIQSQIDRLNKFHQNYQKKENFKLKDLEQIEQFYIKQEQELKNLFDDSLNEYKNLLNEITQRRKQMIFQQNV</sequence>